<accession>A0A0F4YNT3</accession>
<feature type="compositionally biased region" description="Polar residues" evidence="1">
    <location>
        <begin position="554"/>
        <end position="563"/>
    </location>
</feature>
<feature type="domain" description="CCHC-type" evidence="2">
    <location>
        <begin position="355"/>
        <end position="371"/>
    </location>
</feature>
<feature type="domain" description="CCHC-type" evidence="2">
    <location>
        <begin position="381"/>
        <end position="397"/>
    </location>
</feature>
<evidence type="ECO:0000259" key="2">
    <source>
        <dbReference type="SMART" id="SM00343"/>
    </source>
</evidence>
<evidence type="ECO:0000313" key="3">
    <source>
        <dbReference type="EMBL" id="KKA19904.1"/>
    </source>
</evidence>
<reference evidence="3 4" key="1">
    <citation type="submission" date="2015-04" db="EMBL/GenBank/DDBJ databases">
        <authorList>
            <person name="Heijne W.H."/>
            <person name="Fedorova N.D."/>
            <person name="Nierman W.C."/>
            <person name="Vollebregt A.W."/>
            <person name="Zhao Z."/>
            <person name="Wu L."/>
            <person name="Kumar M."/>
            <person name="Stam H."/>
            <person name="van den Berg M.A."/>
            <person name="Pel H.J."/>
        </authorList>
    </citation>
    <scope>NUCLEOTIDE SEQUENCE [LARGE SCALE GENOMIC DNA]</scope>
    <source>
        <strain evidence="3 4">CBS 393.64</strain>
    </source>
</reference>
<sequence>MRDASGDENDSRTASVGLQRPHSNGSNGASRQSSRDRKIGKKQARGKGRVGRSDFRDFVPQGGTFSAAALDVDPDSADSTSTSSSGSSSSSSDESEEEQEQPSEGQKPLGSVPVAINWNKGSRSTIRTSLTGKTSRPDGNATTTAFESVNGKYWRSRSASVSSEDSHGHTEAKRDPSEDGRTDGDRVKAVQRPYFIDDSEGSETGEVSEGGDSIMLNLGPGNDEAGVDKAGDDTPPAGADPFRIDTQPDPGFVSANGSAGDHSVIRSKEDAFRVLSEKYSTPPSILADLNRKDLEIQARHFFYNRSIHDIDLSQPIACTECLQEGHLAIVCPTKECEHCGAWDLHESNFCPSWRRCQKCRERGHDADSCGSALKGSAAEVPCDYCGADTHLETECDRMWKFPRHPPYPGPIVVSISCSYCTSNRHLMGDCPSLPGPTRSSSWTLKGYDPAMITNLNDVLGRQQAGGKTAMNGNNKGGMRIRGRAGPRSPTPDSSDDDMLGRREPINNNRNSGRPNIRFGSGIGKNRNLSGGQPPPQNNSGGRQSYRDRQDGPSHNRQQRSLSPGASRRSHPPRRGRGGGGGNGNDNRNRGGRGGKQEPYRPMPSAGKKAWDKFRL</sequence>
<keyword evidence="4" id="KW-1185">Reference proteome</keyword>
<feature type="compositionally biased region" description="Low complexity" evidence="1">
    <location>
        <begin position="77"/>
        <end position="92"/>
    </location>
</feature>
<feature type="compositionally biased region" description="Polar residues" evidence="1">
    <location>
        <begin position="12"/>
        <end position="32"/>
    </location>
</feature>
<evidence type="ECO:0000256" key="1">
    <source>
        <dbReference type="SAM" id="MobiDB-lite"/>
    </source>
</evidence>
<feature type="compositionally biased region" description="Basic and acidic residues" evidence="1">
    <location>
        <begin position="544"/>
        <end position="553"/>
    </location>
</feature>
<feature type="compositionally biased region" description="Basic residues" evidence="1">
    <location>
        <begin position="567"/>
        <end position="576"/>
    </location>
</feature>
<dbReference type="GO" id="GO:0008270">
    <property type="term" value="F:zinc ion binding"/>
    <property type="evidence" value="ECO:0007669"/>
    <property type="project" value="InterPro"/>
</dbReference>
<dbReference type="InterPro" id="IPR001878">
    <property type="entry name" value="Znf_CCHC"/>
</dbReference>
<dbReference type="STRING" id="1408163.A0A0F4YNT3"/>
<dbReference type="GO" id="GO:0003676">
    <property type="term" value="F:nucleic acid binding"/>
    <property type="evidence" value="ECO:0007669"/>
    <property type="project" value="InterPro"/>
</dbReference>
<protein>
    <submittedName>
        <fullName evidence="3">Zinc knuckle domain protein</fullName>
    </submittedName>
</protein>
<comment type="caution">
    <text evidence="3">The sequence shown here is derived from an EMBL/GenBank/DDBJ whole genome shotgun (WGS) entry which is preliminary data.</text>
</comment>
<dbReference type="SMART" id="SM00343">
    <property type="entry name" value="ZnF_C2HC"/>
    <property type="match status" value="4"/>
</dbReference>
<feature type="compositionally biased region" description="Basic and acidic residues" evidence="1">
    <location>
        <begin position="164"/>
        <end position="188"/>
    </location>
</feature>
<dbReference type="RefSeq" id="XP_013326516.1">
    <property type="nucleotide sequence ID" value="XM_013471062.1"/>
</dbReference>
<feature type="domain" description="CCHC-type" evidence="2">
    <location>
        <begin position="317"/>
        <end position="333"/>
    </location>
</feature>
<feature type="compositionally biased region" description="Basic residues" evidence="1">
    <location>
        <begin position="38"/>
        <end position="50"/>
    </location>
</feature>
<dbReference type="OrthoDB" id="7608935at2759"/>
<feature type="domain" description="CCHC-type" evidence="2">
    <location>
        <begin position="416"/>
        <end position="432"/>
    </location>
</feature>
<gene>
    <name evidence="3" type="ORF">T310_6103</name>
</gene>
<organism evidence="3 4">
    <name type="scientific">Rasamsonia emersonii (strain ATCC 16479 / CBS 393.64 / IMI 116815)</name>
    <dbReference type="NCBI Taxonomy" id="1408163"/>
    <lineage>
        <taxon>Eukaryota</taxon>
        <taxon>Fungi</taxon>
        <taxon>Dikarya</taxon>
        <taxon>Ascomycota</taxon>
        <taxon>Pezizomycotina</taxon>
        <taxon>Eurotiomycetes</taxon>
        <taxon>Eurotiomycetidae</taxon>
        <taxon>Eurotiales</taxon>
        <taxon>Trichocomaceae</taxon>
        <taxon>Rasamsonia</taxon>
    </lineage>
</organism>
<feature type="region of interest" description="Disordered" evidence="1">
    <location>
        <begin position="1"/>
        <end position="209"/>
    </location>
</feature>
<feature type="compositionally biased region" description="Basic and acidic residues" evidence="1">
    <location>
        <begin position="1"/>
        <end position="11"/>
    </location>
</feature>
<dbReference type="Proteomes" id="UP000053958">
    <property type="component" value="Unassembled WGS sequence"/>
</dbReference>
<dbReference type="GeneID" id="25318415"/>
<dbReference type="EMBL" id="LASV01000306">
    <property type="protein sequence ID" value="KKA19904.1"/>
    <property type="molecule type" value="Genomic_DNA"/>
</dbReference>
<name>A0A0F4YNT3_RASE3</name>
<evidence type="ECO:0000313" key="4">
    <source>
        <dbReference type="Proteomes" id="UP000053958"/>
    </source>
</evidence>
<dbReference type="AlphaFoldDB" id="A0A0F4YNT3"/>
<proteinExistence type="predicted"/>
<feature type="region of interest" description="Disordered" evidence="1">
    <location>
        <begin position="464"/>
        <end position="615"/>
    </location>
</feature>
<feature type="compositionally biased region" description="Polar residues" evidence="1">
    <location>
        <begin position="119"/>
        <end position="134"/>
    </location>
</feature>